<evidence type="ECO:0000313" key="5">
    <source>
        <dbReference type="Proteomes" id="UP000510686"/>
    </source>
</evidence>
<reference evidence="4 5" key="1">
    <citation type="submission" date="2020-07" db="EMBL/GenBank/DDBJ databases">
        <title>Telomere length de novo assembly of all 7 chromosomes of the fungus, Metarhizium brunneum, using a novel assembly pipeline.</title>
        <authorList>
            <person name="Saud z."/>
            <person name="Kortsinoglou A."/>
            <person name="Kouvelis V.N."/>
            <person name="Butt T.M."/>
        </authorList>
    </citation>
    <scope>NUCLEOTIDE SEQUENCE [LARGE SCALE GENOMIC DNA]</scope>
    <source>
        <strain evidence="4 5">4556</strain>
    </source>
</reference>
<sequence length="357" mass="39418">MIVPRHKCAVLLAVVIANVAICMLAFLYTTQHWELEGLAVSSSKHRRPKPPNLTLTASVPKHYVPTVENGRRLLVIGDIHGMNTELGNLLDLAKYDAATDHVITLGDMVNKGPDSRGVLSRLMSLNASAVRGNHDDRLLLALREDGAQAASPTGQEDAVLAARKRDKKILKVAKTLLPEQITWLSGLPVILKSPALRLYFVHGGLVPGVKLDKQDPWAVMNMRTLRYSQDDELRRRDGHSSAQAEPEDEDEYDDDDDDDEGSEVTPAQKVVAIPIDDHSGQRWDKAWNKYQRKFVKKSHRRTVMYGHDAKRGFTEGRYTVGLDSGCAAGGHLTGLIVRARGRGGISYDKIQVPCKAA</sequence>
<dbReference type="InterPro" id="IPR029052">
    <property type="entry name" value="Metallo-depent_PP-like"/>
</dbReference>
<keyword evidence="2" id="KW-0812">Transmembrane</keyword>
<dbReference type="AlphaFoldDB" id="A0A7D5UXR9"/>
<dbReference type="EMBL" id="CP058934">
    <property type="protein sequence ID" value="QLI69430.1"/>
    <property type="molecule type" value="Genomic_DNA"/>
</dbReference>
<evidence type="ECO:0000256" key="2">
    <source>
        <dbReference type="SAM" id="Phobius"/>
    </source>
</evidence>
<evidence type="ECO:0000259" key="3">
    <source>
        <dbReference type="Pfam" id="PF00149"/>
    </source>
</evidence>
<keyword evidence="2" id="KW-0472">Membrane</keyword>
<dbReference type="GO" id="GO:0006798">
    <property type="term" value="P:polyphosphate catabolic process"/>
    <property type="evidence" value="ECO:0007669"/>
    <property type="project" value="TreeGrafter"/>
</dbReference>
<feature type="domain" description="Calcineurin-like phosphoesterase" evidence="3">
    <location>
        <begin position="72"/>
        <end position="235"/>
    </location>
</feature>
<organism evidence="4 5">
    <name type="scientific">Metarhizium brunneum</name>
    <dbReference type="NCBI Taxonomy" id="500148"/>
    <lineage>
        <taxon>Eukaryota</taxon>
        <taxon>Fungi</taxon>
        <taxon>Dikarya</taxon>
        <taxon>Ascomycota</taxon>
        <taxon>Pezizomycotina</taxon>
        <taxon>Sordariomycetes</taxon>
        <taxon>Hypocreomycetidae</taxon>
        <taxon>Hypocreales</taxon>
        <taxon>Clavicipitaceae</taxon>
        <taxon>Metarhizium</taxon>
    </lineage>
</organism>
<feature type="compositionally biased region" description="Acidic residues" evidence="1">
    <location>
        <begin position="245"/>
        <end position="262"/>
    </location>
</feature>
<evidence type="ECO:0000256" key="1">
    <source>
        <dbReference type="SAM" id="MobiDB-lite"/>
    </source>
</evidence>
<keyword evidence="2" id="KW-1133">Transmembrane helix</keyword>
<feature type="region of interest" description="Disordered" evidence="1">
    <location>
        <begin position="231"/>
        <end position="267"/>
    </location>
</feature>
<dbReference type="InterPro" id="IPR050126">
    <property type="entry name" value="Ap4A_hydrolase"/>
</dbReference>
<proteinExistence type="predicted"/>
<dbReference type="GeneID" id="26243038"/>
<dbReference type="Proteomes" id="UP000510686">
    <property type="component" value="Chromosome 3"/>
</dbReference>
<dbReference type="RefSeq" id="XP_014544626.1">
    <property type="nucleotide sequence ID" value="XM_014689140.1"/>
</dbReference>
<dbReference type="PANTHER" id="PTHR42850">
    <property type="entry name" value="METALLOPHOSPHOESTERASE"/>
    <property type="match status" value="1"/>
</dbReference>
<dbReference type="Pfam" id="PF00149">
    <property type="entry name" value="Metallophos"/>
    <property type="match status" value="1"/>
</dbReference>
<evidence type="ECO:0000313" key="4">
    <source>
        <dbReference type="EMBL" id="QLI69430.1"/>
    </source>
</evidence>
<accession>A0A7D5UXR9</accession>
<name>A0A7D5UXR9_9HYPO</name>
<dbReference type="GO" id="GO:0000298">
    <property type="term" value="F:endopolyphosphatase activity"/>
    <property type="evidence" value="ECO:0007669"/>
    <property type="project" value="TreeGrafter"/>
</dbReference>
<dbReference type="OrthoDB" id="10267127at2759"/>
<dbReference type="InterPro" id="IPR004843">
    <property type="entry name" value="Calcineurin-like_PHP"/>
</dbReference>
<dbReference type="GO" id="GO:0016791">
    <property type="term" value="F:phosphatase activity"/>
    <property type="evidence" value="ECO:0007669"/>
    <property type="project" value="TreeGrafter"/>
</dbReference>
<dbReference type="Gene3D" id="3.60.21.10">
    <property type="match status" value="1"/>
</dbReference>
<gene>
    <name evidence="4" type="primary">apaH</name>
    <name evidence="4" type="ORF">G6M90_00g060570</name>
</gene>
<dbReference type="SUPFAM" id="SSF56300">
    <property type="entry name" value="Metallo-dependent phosphatases"/>
    <property type="match status" value="1"/>
</dbReference>
<feature type="transmembrane region" description="Helical" evidence="2">
    <location>
        <begin position="9"/>
        <end position="28"/>
    </location>
</feature>
<dbReference type="CDD" id="cd00144">
    <property type="entry name" value="MPP_PPP_family"/>
    <property type="match status" value="1"/>
</dbReference>
<protein>
    <submittedName>
        <fullName evidence="4">Bis(5'-nucleosyl)-tetraphosphatase, symmetrical</fullName>
    </submittedName>
</protein>
<dbReference type="PANTHER" id="PTHR42850:SF4">
    <property type="entry name" value="ZINC-DEPENDENT ENDOPOLYPHOSPHATASE"/>
    <property type="match status" value="1"/>
</dbReference>
<dbReference type="GO" id="GO:0005737">
    <property type="term" value="C:cytoplasm"/>
    <property type="evidence" value="ECO:0007669"/>
    <property type="project" value="TreeGrafter"/>
</dbReference>
<keyword evidence="5" id="KW-1185">Reference proteome</keyword>
<dbReference type="KEGG" id="mbrn:26243038"/>